<comment type="caution">
    <text evidence="8">The sequence shown here is derived from an EMBL/GenBank/DDBJ whole genome shotgun (WGS) entry which is preliminary data.</text>
</comment>
<proteinExistence type="inferred from homology"/>
<dbReference type="SUPFAM" id="SSF55811">
    <property type="entry name" value="Nudix"/>
    <property type="match status" value="1"/>
</dbReference>
<organism evidence="8 9">
    <name type="scientific">Sporolactobacillus shoreae</name>
    <dbReference type="NCBI Taxonomy" id="1465501"/>
    <lineage>
        <taxon>Bacteria</taxon>
        <taxon>Bacillati</taxon>
        <taxon>Bacillota</taxon>
        <taxon>Bacilli</taxon>
        <taxon>Bacillales</taxon>
        <taxon>Sporolactobacillaceae</taxon>
        <taxon>Sporolactobacillus</taxon>
    </lineage>
</organism>
<comment type="cofactor">
    <cofactor evidence="1">
        <name>Mg(2+)</name>
        <dbReference type="ChEBI" id="CHEBI:18420"/>
    </cofactor>
</comment>
<dbReference type="PROSITE" id="PS51462">
    <property type="entry name" value="NUDIX"/>
    <property type="match status" value="1"/>
</dbReference>
<gene>
    <name evidence="8" type="ORF">E4665_13040</name>
</gene>
<keyword evidence="5" id="KW-0460">Magnesium</keyword>
<dbReference type="Proteomes" id="UP000298347">
    <property type="component" value="Unassembled WGS sequence"/>
</dbReference>
<dbReference type="InterPro" id="IPR000086">
    <property type="entry name" value="NUDIX_hydrolase_dom"/>
</dbReference>
<evidence type="ECO:0000256" key="3">
    <source>
        <dbReference type="ARBA" id="ARBA00022723"/>
    </source>
</evidence>
<dbReference type="InterPro" id="IPR020084">
    <property type="entry name" value="NUDIX_hydrolase_CS"/>
</dbReference>
<accession>A0A4Z0GLT2</accession>
<feature type="domain" description="Nudix hydrolase" evidence="7">
    <location>
        <begin position="1"/>
        <end position="132"/>
    </location>
</feature>
<protein>
    <submittedName>
        <fullName evidence="8">8-oxo-dGTP diphosphatase</fullName>
    </submittedName>
</protein>
<dbReference type="InterPro" id="IPR015797">
    <property type="entry name" value="NUDIX_hydrolase-like_dom_sf"/>
</dbReference>
<name>A0A4Z0GLT2_9BACL</name>
<comment type="similarity">
    <text evidence="2 6">Belongs to the Nudix hydrolase family.</text>
</comment>
<evidence type="ECO:0000256" key="2">
    <source>
        <dbReference type="ARBA" id="ARBA00005582"/>
    </source>
</evidence>
<keyword evidence="3" id="KW-0479">Metal-binding</keyword>
<evidence type="ECO:0000256" key="5">
    <source>
        <dbReference type="ARBA" id="ARBA00022842"/>
    </source>
</evidence>
<keyword evidence="4 6" id="KW-0378">Hydrolase</keyword>
<dbReference type="OrthoDB" id="9804563at2"/>
<sequence>MLRYTLAFIRHDGKILMINREKNPWQGAWNGVGGKLEPGESPEECVVREIGEETGVSIKRPVFRGIVTWNPDSEPVQGMYVFVADIRNMNGLSTPMGTREGILEWKSEEWVLSESNYGTVPTLRVFMKAVLDIDGHRPADYHCTFDHNRIIETEVRPLPVKIR</sequence>
<dbReference type="InterPro" id="IPR020476">
    <property type="entry name" value="Nudix_hydrolase"/>
</dbReference>
<evidence type="ECO:0000256" key="1">
    <source>
        <dbReference type="ARBA" id="ARBA00001946"/>
    </source>
</evidence>
<dbReference type="GO" id="GO:0016818">
    <property type="term" value="F:hydrolase activity, acting on acid anhydrides, in phosphorus-containing anhydrides"/>
    <property type="evidence" value="ECO:0007669"/>
    <property type="project" value="TreeGrafter"/>
</dbReference>
<dbReference type="RefSeq" id="WP_135349236.1">
    <property type="nucleotide sequence ID" value="NZ_SRJD01000016.1"/>
</dbReference>
<dbReference type="GO" id="GO:0005737">
    <property type="term" value="C:cytoplasm"/>
    <property type="evidence" value="ECO:0007669"/>
    <property type="project" value="TreeGrafter"/>
</dbReference>
<evidence type="ECO:0000259" key="7">
    <source>
        <dbReference type="PROSITE" id="PS51462"/>
    </source>
</evidence>
<dbReference type="GO" id="GO:0046872">
    <property type="term" value="F:metal ion binding"/>
    <property type="evidence" value="ECO:0007669"/>
    <property type="project" value="UniProtKB-KW"/>
</dbReference>
<dbReference type="EMBL" id="SRJD01000016">
    <property type="protein sequence ID" value="TGA97145.1"/>
    <property type="molecule type" value="Genomic_DNA"/>
</dbReference>
<reference evidence="8 9" key="1">
    <citation type="journal article" date="2015" name="Int. J. Syst. Evol. Microbiol.">
        <title>Sporolactobacillus shoreae sp. nov. and Sporolactobacillus spathodeae sp. nov., two spore-forming lactic acid bacteria isolated from tree barks in Thailand.</title>
        <authorList>
            <person name="Thamacharoensuk T."/>
            <person name="Kitahara M."/>
            <person name="Ohkuma M."/>
            <person name="Thongchul N."/>
            <person name="Tanasupawat S."/>
        </authorList>
    </citation>
    <scope>NUCLEOTIDE SEQUENCE [LARGE SCALE GENOMIC DNA]</scope>
    <source>
        <strain evidence="8 9">BK92</strain>
    </source>
</reference>
<dbReference type="AlphaFoldDB" id="A0A4Z0GLT2"/>
<dbReference type="PROSITE" id="PS00893">
    <property type="entry name" value="NUDIX_BOX"/>
    <property type="match status" value="1"/>
</dbReference>
<dbReference type="PRINTS" id="PR00502">
    <property type="entry name" value="NUDIXFAMILY"/>
</dbReference>
<evidence type="ECO:0000256" key="4">
    <source>
        <dbReference type="ARBA" id="ARBA00022801"/>
    </source>
</evidence>
<keyword evidence="9" id="KW-1185">Reference proteome</keyword>
<evidence type="ECO:0000256" key="6">
    <source>
        <dbReference type="RuleBase" id="RU003476"/>
    </source>
</evidence>
<dbReference type="Pfam" id="PF00293">
    <property type="entry name" value="NUDIX"/>
    <property type="match status" value="1"/>
</dbReference>
<evidence type="ECO:0000313" key="8">
    <source>
        <dbReference type="EMBL" id="TGA97145.1"/>
    </source>
</evidence>
<dbReference type="PANTHER" id="PTHR43758:SF2">
    <property type="entry name" value="OXIDIZED PURINE NUCLEOSIDE TRIPHOSPHATE HYDROLASE"/>
    <property type="match status" value="1"/>
</dbReference>
<dbReference type="Gene3D" id="3.90.79.10">
    <property type="entry name" value="Nucleoside Triphosphate Pyrophosphohydrolase"/>
    <property type="match status" value="1"/>
</dbReference>
<dbReference type="PANTHER" id="PTHR43758">
    <property type="entry name" value="7,8-DIHYDRO-8-OXOGUANINE TRIPHOSPHATASE"/>
    <property type="match status" value="1"/>
</dbReference>
<evidence type="ECO:0000313" key="9">
    <source>
        <dbReference type="Proteomes" id="UP000298347"/>
    </source>
</evidence>
<dbReference type="CDD" id="cd18886">
    <property type="entry name" value="NUDIX_MutT_Nudt1"/>
    <property type="match status" value="1"/>
</dbReference>